<evidence type="ECO:0000256" key="2">
    <source>
        <dbReference type="ARBA" id="ARBA00007430"/>
    </source>
</evidence>
<organism evidence="8 9">
    <name type="scientific">Pseudaquabacterium inlustre</name>
    <dbReference type="NCBI Taxonomy" id="2984192"/>
    <lineage>
        <taxon>Bacteria</taxon>
        <taxon>Pseudomonadati</taxon>
        <taxon>Pseudomonadota</taxon>
        <taxon>Betaproteobacteria</taxon>
        <taxon>Burkholderiales</taxon>
        <taxon>Sphaerotilaceae</taxon>
        <taxon>Pseudaquabacterium</taxon>
    </lineage>
</organism>
<protein>
    <submittedName>
        <fullName evidence="8">Lipopolysaccharide biosynthesis protein</fullName>
    </submittedName>
</protein>
<feature type="transmembrane region" description="Helical" evidence="7">
    <location>
        <begin position="185"/>
        <end position="203"/>
    </location>
</feature>
<evidence type="ECO:0000256" key="6">
    <source>
        <dbReference type="ARBA" id="ARBA00023136"/>
    </source>
</evidence>
<keyword evidence="6 7" id="KW-0472">Membrane</keyword>
<evidence type="ECO:0000256" key="3">
    <source>
        <dbReference type="ARBA" id="ARBA00022475"/>
    </source>
</evidence>
<dbReference type="RefSeq" id="WP_341413086.1">
    <property type="nucleotide sequence ID" value="NZ_JBBUTH010000011.1"/>
</dbReference>
<feature type="transmembrane region" description="Helical" evidence="7">
    <location>
        <begin position="58"/>
        <end position="82"/>
    </location>
</feature>
<feature type="transmembrane region" description="Helical" evidence="7">
    <location>
        <begin position="341"/>
        <end position="360"/>
    </location>
</feature>
<accession>A0ABU9CNH7</accession>
<dbReference type="EMBL" id="JBBUTH010000011">
    <property type="protein sequence ID" value="MEK8053346.1"/>
    <property type="molecule type" value="Genomic_DNA"/>
</dbReference>
<feature type="transmembrane region" description="Helical" evidence="7">
    <location>
        <begin position="21"/>
        <end position="46"/>
    </location>
</feature>
<dbReference type="Pfam" id="PF13440">
    <property type="entry name" value="Polysacc_synt_3"/>
    <property type="match status" value="1"/>
</dbReference>
<name>A0ABU9CNH7_9BURK</name>
<feature type="transmembrane region" description="Helical" evidence="7">
    <location>
        <begin position="305"/>
        <end position="329"/>
    </location>
</feature>
<evidence type="ECO:0000256" key="5">
    <source>
        <dbReference type="ARBA" id="ARBA00022989"/>
    </source>
</evidence>
<dbReference type="CDD" id="cd13127">
    <property type="entry name" value="MATE_tuaB_like"/>
    <property type="match status" value="1"/>
</dbReference>
<keyword evidence="9" id="KW-1185">Reference proteome</keyword>
<feature type="transmembrane region" description="Helical" evidence="7">
    <location>
        <begin position="372"/>
        <end position="390"/>
    </location>
</feature>
<reference evidence="8 9" key="1">
    <citation type="submission" date="2024-04" db="EMBL/GenBank/DDBJ databases">
        <title>Novel species of the genus Ideonella isolated from streams.</title>
        <authorList>
            <person name="Lu H."/>
        </authorList>
    </citation>
    <scope>NUCLEOTIDE SEQUENCE [LARGE SCALE GENOMIC DNA]</scope>
    <source>
        <strain evidence="8 9">DXS22W</strain>
    </source>
</reference>
<evidence type="ECO:0000256" key="4">
    <source>
        <dbReference type="ARBA" id="ARBA00022692"/>
    </source>
</evidence>
<evidence type="ECO:0000256" key="1">
    <source>
        <dbReference type="ARBA" id="ARBA00004651"/>
    </source>
</evidence>
<dbReference type="PANTHER" id="PTHR30250">
    <property type="entry name" value="PST FAMILY PREDICTED COLANIC ACID TRANSPORTER"/>
    <property type="match status" value="1"/>
</dbReference>
<evidence type="ECO:0000256" key="7">
    <source>
        <dbReference type="SAM" id="Phobius"/>
    </source>
</evidence>
<sequence length="503" mass="53381">MRVRTRPQQSFARRHLAVGHKVAVGAGFQFLGIGFRTAVTLLSTAALARLLSPTEFGLVAMATVVTEFAALLGAFGFGNVLVQQPVINRLKLDTTFWASLAAGAALAVVVGLVSLIAGRFFADADVGRLLRLMSFNFVLNSLSAVPAAVLARLMLYRLDFLIQISVVLVRAGVAVTAAWGGLGMWSLVIAALVGSGLQASLSLRAARYWPRLRFHSQALTRHWRTNGGYLGNGLLHYVNTNLDLLLIGRALGATSLGFYQNARSLTDEIRGRIAMPLQQVLFPAFSALQADRVAFQALVMRAGRLLVAVVIPVGFGVSANAELLVRALYGTRWLPMVDVMSLFGLAAAVRAAAALSIPLFNATDRVGLALRYNVVGTALLIGAVLVGMPWGVEAVAAGVALASLYPLVSLRAALAQIGLGTRDFMRLLVPPLLAASGMWLAGLALNDMDPPQRVSSSVQALASLAAHVGVCAAIYLLLLALLAPALRSELLVLWRKLGIRLAR</sequence>
<feature type="transmembrane region" description="Helical" evidence="7">
    <location>
        <begin position="160"/>
        <end position="179"/>
    </location>
</feature>
<dbReference type="PANTHER" id="PTHR30250:SF10">
    <property type="entry name" value="LIPOPOLYSACCHARIDE BIOSYNTHESIS PROTEIN WZXC"/>
    <property type="match status" value="1"/>
</dbReference>
<comment type="caution">
    <text evidence="8">The sequence shown here is derived from an EMBL/GenBank/DDBJ whole genome shotgun (WGS) entry which is preliminary data.</text>
</comment>
<keyword evidence="5 7" id="KW-1133">Transmembrane helix</keyword>
<feature type="transmembrane region" description="Helical" evidence="7">
    <location>
        <begin position="94"/>
        <end position="117"/>
    </location>
</feature>
<dbReference type="Proteomes" id="UP001365405">
    <property type="component" value="Unassembled WGS sequence"/>
</dbReference>
<comment type="similarity">
    <text evidence="2">Belongs to the polysaccharide synthase family.</text>
</comment>
<feature type="transmembrane region" description="Helical" evidence="7">
    <location>
        <begin position="427"/>
        <end position="445"/>
    </location>
</feature>
<keyword evidence="3" id="KW-1003">Cell membrane</keyword>
<feature type="transmembrane region" description="Helical" evidence="7">
    <location>
        <begin position="396"/>
        <end position="415"/>
    </location>
</feature>
<feature type="transmembrane region" description="Helical" evidence="7">
    <location>
        <begin position="129"/>
        <end position="153"/>
    </location>
</feature>
<keyword evidence="4 7" id="KW-0812">Transmembrane</keyword>
<dbReference type="InterPro" id="IPR050833">
    <property type="entry name" value="Poly_Biosynth_Transport"/>
</dbReference>
<proteinExistence type="inferred from homology"/>
<evidence type="ECO:0000313" key="9">
    <source>
        <dbReference type="Proteomes" id="UP001365405"/>
    </source>
</evidence>
<evidence type="ECO:0000313" key="8">
    <source>
        <dbReference type="EMBL" id="MEK8053346.1"/>
    </source>
</evidence>
<comment type="subcellular location">
    <subcellularLocation>
        <location evidence="1">Cell membrane</location>
        <topology evidence="1">Multi-pass membrane protein</topology>
    </subcellularLocation>
</comment>
<gene>
    <name evidence="8" type="ORF">AACH10_24025</name>
</gene>
<feature type="transmembrane region" description="Helical" evidence="7">
    <location>
        <begin position="465"/>
        <end position="486"/>
    </location>
</feature>